<evidence type="ECO:0000313" key="3">
    <source>
        <dbReference type="EMBL" id="WEL38196.1"/>
    </source>
</evidence>
<proteinExistence type="predicted"/>
<reference evidence="2" key="1">
    <citation type="submission" date="2021-05" db="EMBL/GenBank/DDBJ databases">
        <title>Encephalitozoon hellem ATCC 50604 Complete Genome.</title>
        <authorList>
            <person name="Mascarenhas dos Santos A.C."/>
            <person name="Julian A.T."/>
            <person name="Pombert J.-F."/>
        </authorList>
    </citation>
    <scope>NUCLEOTIDE SEQUENCE</scope>
    <source>
        <strain evidence="2">ATCC 50604</strain>
    </source>
</reference>
<keyword evidence="5" id="KW-1185">Reference proteome</keyword>
<dbReference type="EMBL" id="CP119064">
    <property type="protein sequence ID" value="WEL38196.1"/>
    <property type="molecule type" value="Genomic_DNA"/>
</dbReference>
<feature type="region of interest" description="Disordered" evidence="1">
    <location>
        <begin position="1"/>
        <end position="32"/>
    </location>
</feature>
<reference evidence="3 5" key="2">
    <citation type="submission" date="2023-02" db="EMBL/GenBank/DDBJ databases">
        <title>Encephalitozoon hellem ATCC 50451 complete genome.</title>
        <authorList>
            <person name="Mascarenhas dos Santos A.C."/>
            <person name="Julian A.T."/>
            <person name="Pombert J.-F."/>
        </authorList>
    </citation>
    <scope>NUCLEOTIDE SEQUENCE [LARGE SCALE GENOMIC DNA]</scope>
    <source>
        <strain evidence="3 5">ATCC 50451</strain>
    </source>
</reference>
<sequence>MKKTKKSGMKSKSTLRDGLEKKSDPDMAEDDIEAIFSGISSPKKCEIKKKEDEESDEEKYFSVGKDGRRYHEGLPVYTLEELQLGDGGGDTEDCPIYCDCCT</sequence>
<dbReference type="Pfam" id="PF08576">
    <property type="entry name" value="DUF1764"/>
    <property type="match status" value="1"/>
</dbReference>
<dbReference type="AlphaFoldDB" id="A0A9Q9C960"/>
<evidence type="ECO:0000313" key="4">
    <source>
        <dbReference type="Proteomes" id="UP001059546"/>
    </source>
</evidence>
<evidence type="ECO:0000256" key="1">
    <source>
        <dbReference type="SAM" id="MobiDB-lite"/>
    </source>
</evidence>
<name>A0A9Q9C960_ENCHE</name>
<evidence type="ECO:0000313" key="5">
    <source>
        <dbReference type="Proteomes" id="UP001217963"/>
    </source>
</evidence>
<evidence type="ECO:0000313" key="2">
    <source>
        <dbReference type="EMBL" id="UTX42737.1"/>
    </source>
</evidence>
<feature type="compositionally biased region" description="Basic and acidic residues" evidence="1">
    <location>
        <begin position="14"/>
        <end position="25"/>
    </location>
</feature>
<dbReference type="Proteomes" id="UP001059546">
    <property type="component" value="Chromosome III"/>
</dbReference>
<gene>
    <name evidence="2" type="ORF">GPU96_03g04590</name>
    <name evidence="3" type="ORF">PFJ87_03g00540</name>
</gene>
<accession>A0A9Q9C960</accession>
<protein>
    <submittedName>
        <fullName evidence="2">DUF1764 domain-containing protein</fullName>
    </submittedName>
</protein>
<organism evidence="2 4">
    <name type="scientific">Encephalitozoon hellem</name>
    <name type="common">Microsporidian parasite</name>
    <dbReference type="NCBI Taxonomy" id="27973"/>
    <lineage>
        <taxon>Eukaryota</taxon>
        <taxon>Fungi</taxon>
        <taxon>Fungi incertae sedis</taxon>
        <taxon>Microsporidia</taxon>
        <taxon>Unikaryonidae</taxon>
        <taxon>Encephalitozoon</taxon>
    </lineage>
</organism>
<dbReference type="Proteomes" id="UP001217963">
    <property type="component" value="Chromosome III"/>
</dbReference>
<dbReference type="InterPro" id="IPR013885">
    <property type="entry name" value="DUF1764_euk"/>
</dbReference>
<dbReference type="EMBL" id="CP075149">
    <property type="protein sequence ID" value="UTX42737.1"/>
    <property type="molecule type" value="Genomic_DNA"/>
</dbReference>